<dbReference type="eggNOG" id="ENOG502QXVT">
    <property type="taxonomic scope" value="Eukaryota"/>
</dbReference>
<name>S3BYY3_OPHP1</name>
<dbReference type="HOGENOM" id="CLU_763125_0_0_1"/>
<gene>
    <name evidence="2" type="ORF">F503_06230</name>
</gene>
<organism evidence="2 3">
    <name type="scientific">Ophiostoma piceae (strain UAMH 11346)</name>
    <name type="common">Sap stain fungus</name>
    <dbReference type="NCBI Taxonomy" id="1262450"/>
    <lineage>
        <taxon>Eukaryota</taxon>
        <taxon>Fungi</taxon>
        <taxon>Dikarya</taxon>
        <taxon>Ascomycota</taxon>
        <taxon>Pezizomycotina</taxon>
        <taxon>Sordariomycetes</taxon>
        <taxon>Sordariomycetidae</taxon>
        <taxon>Ophiostomatales</taxon>
        <taxon>Ophiostomataceae</taxon>
        <taxon>Ophiostoma</taxon>
    </lineage>
</organism>
<feature type="compositionally biased region" description="Polar residues" evidence="1">
    <location>
        <begin position="1"/>
        <end position="22"/>
    </location>
</feature>
<evidence type="ECO:0000256" key="1">
    <source>
        <dbReference type="SAM" id="MobiDB-lite"/>
    </source>
</evidence>
<feature type="region of interest" description="Disordered" evidence="1">
    <location>
        <begin position="1"/>
        <end position="29"/>
    </location>
</feature>
<feature type="region of interest" description="Disordered" evidence="1">
    <location>
        <begin position="188"/>
        <end position="210"/>
    </location>
</feature>
<dbReference type="VEuPathDB" id="FungiDB:F503_06230"/>
<accession>S3BYY3</accession>
<dbReference type="AlphaFoldDB" id="S3BYY3"/>
<evidence type="ECO:0000313" key="3">
    <source>
        <dbReference type="Proteomes" id="UP000016923"/>
    </source>
</evidence>
<dbReference type="Proteomes" id="UP000016923">
    <property type="component" value="Unassembled WGS sequence"/>
</dbReference>
<proteinExistence type="predicted"/>
<dbReference type="OrthoDB" id="4738706at2759"/>
<keyword evidence="3" id="KW-1185">Reference proteome</keyword>
<dbReference type="EMBL" id="KE148159">
    <property type="protein sequence ID" value="EPE04681.1"/>
    <property type="molecule type" value="Genomic_DNA"/>
</dbReference>
<sequence length="363" mass="40592">MAANTSTPPDYQGTPGHSTQSHPAHAHPPVSLEPAIEALLGQQAEISAKLAFLLPQKYSINIKSELDNLRHKLRVLRTFAENHQLLSHVPVLSEIEEARQLQYQIECIEAACLENGHNFLDQRVMSMLDFIHQADAPSGFGDWLRKNLVSCDPTIRAWNQNEDNIESRQTSPGHGRSLHRHFFKSLARGHPSSADSDNDPLLPPLKRSRVGPSRLESIGELRLPREATSCLHCRVMKGECDSDLTAYPAQTDAIRVVKTNLDFDDGFWWTEDLAALPYADPANTPYRAQPMTRPPPVLTALAMSKNIAGSSYNFWQFLKLSGLLSADRSIEATSFPYLFRAKLLLREVLFFDLQQPEPSIAPA</sequence>
<protein>
    <submittedName>
        <fullName evidence="2">Zinc finger protein</fullName>
    </submittedName>
</protein>
<reference evidence="2 3" key="1">
    <citation type="journal article" date="2013" name="BMC Genomics">
        <title>The genome and transcriptome of the pine saprophyte Ophiostoma piceae, and a comparison with the bark beetle-associated pine pathogen Grosmannia clavigera.</title>
        <authorList>
            <person name="Haridas S."/>
            <person name="Wang Y."/>
            <person name="Lim L."/>
            <person name="Massoumi Alamouti S."/>
            <person name="Jackman S."/>
            <person name="Docking R."/>
            <person name="Robertson G."/>
            <person name="Birol I."/>
            <person name="Bohlmann J."/>
            <person name="Breuil C."/>
        </authorList>
    </citation>
    <scope>NUCLEOTIDE SEQUENCE [LARGE SCALE GENOMIC DNA]</scope>
    <source>
        <strain evidence="2 3">UAMH 11346</strain>
    </source>
</reference>
<evidence type="ECO:0000313" key="2">
    <source>
        <dbReference type="EMBL" id="EPE04681.1"/>
    </source>
</evidence>
<dbReference type="STRING" id="1262450.S3BYY3"/>